<evidence type="ECO:0000256" key="1">
    <source>
        <dbReference type="ARBA" id="ARBA00010587"/>
    </source>
</evidence>
<dbReference type="InterPro" id="IPR035938">
    <property type="entry name" value="Hemerythrin-like_sf"/>
</dbReference>
<dbReference type="NCBIfam" id="TIGR00229">
    <property type="entry name" value="sensory_box"/>
    <property type="match status" value="2"/>
</dbReference>
<keyword evidence="4" id="KW-0408">Iron</keyword>
<dbReference type="Pfam" id="PF01814">
    <property type="entry name" value="Hemerythrin"/>
    <property type="match status" value="1"/>
</dbReference>
<gene>
    <name evidence="9" type="ORF">IE877_17110</name>
</gene>
<feature type="domain" description="GGDEF" evidence="8">
    <location>
        <begin position="682"/>
        <end position="816"/>
    </location>
</feature>
<name>A0ABR9D443_9GAMM</name>
<keyword evidence="6" id="KW-0812">Transmembrane</keyword>
<feature type="domain" description="PAS" evidence="7">
    <location>
        <begin position="357"/>
        <end position="399"/>
    </location>
</feature>
<evidence type="ECO:0000313" key="9">
    <source>
        <dbReference type="EMBL" id="MBD9357566.1"/>
    </source>
</evidence>
<feature type="transmembrane region" description="Helical" evidence="6">
    <location>
        <begin position="171"/>
        <end position="187"/>
    </location>
</feature>
<dbReference type="Pfam" id="PF13185">
    <property type="entry name" value="GAF_2"/>
    <property type="match status" value="1"/>
</dbReference>
<dbReference type="Gene3D" id="3.30.70.270">
    <property type="match status" value="1"/>
</dbReference>
<dbReference type="RefSeq" id="WP_192375835.1">
    <property type="nucleotide sequence ID" value="NZ_CAJHIV010000001.1"/>
</dbReference>
<dbReference type="Pfam" id="PF00990">
    <property type="entry name" value="GGDEF"/>
    <property type="match status" value="1"/>
</dbReference>
<dbReference type="EMBL" id="JACXSS010000001">
    <property type="protein sequence ID" value="MBD9357566.1"/>
    <property type="molecule type" value="Genomic_DNA"/>
</dbReference>
<dbReference type="InterPro" id="IPR035965">
    <property type="entry name" value="PAS-like_dom_sf"/>
</dbReference>
<keyword evidence="10" id="KW-1185">Reference proteome</keyword>
<keyword evidence="6" id="KW-1133">Transmembrane helix</keyword>
<organism evidence="9 10">
    <name type="scientific">Methylomonas albis</name>
    <dbReference type="NCBI Taxonomy" id="1854563"/>
    <lineage>
        <taxon>Bacteria</taxon>
        <taxon>Pseudomonadati</taxon>
        <taxon>Pseudomonadota</taxon>
        <taxon>Gammaproteobacteria</taxon>
        <taxon>Methylococcales</taxon>
        <taxon>Methylococcaceae</taxon>
        <taxon>Methylomonas</taxon>
    </lineage>
</organism>
<dbReference type="SUPFAM" id="SSF55785">
    <property type="entry name" value="PYP-like sensor domain (PAS domain)"/>
    <property type="match status" value="2"/>
</dbReference>
<comment type="similarity">
    <text evidence="1">Belongs to the hemerythrin family.</text>
</comment>
<dbReference type="NCBIfam" id="TIGR02481">
    <property type="entry name" value="hemeryth_dom"/>
    <property type="match status" value="1"/>
</dbReference>
<feature type="transmembrane region" description="Helical" evidence="6">
    <location>
        <begin position="47"/>
        <end position="73"/>
    </location>
</feature>
<evidence type="ECO:0000256" key="5">
    <source>
        <dbReference type="ARBA" id="ARBA00034247"/>
    </source>
</evidence>
<dbReference type="InterPro" id="IPR029787">
    <property type="entry name" value="Nucleotide_cyclase"/>
</dbReference>
<dbReference type="CDD" id="cd01949">
    <property type="entry name" value="GGDEF"/>
    <property type="match status" value="1"/>
</dbReference>
<dbReference type="CDD" id="cd00130">
    <property type="entry name" value="PAS"/>
    <property type="match status" value="2"/>
</dbReference>
<dbReference type="SMART" id="SM00267">
    <property type="entry name" value="GGDEF"/>
    <property type="match status" value="1"/>
</dbReference>
<dbReference type="InterPro" id="IPR043128">
    <property type="entry name" value="Rev_trsase/Diguanyl_cyclase"/>
</dbReference>
<dbReference type="InterPro" id="IPR003018">
    <property type="entry name" value="GAF"/>
</dbReference>
<reference evidence="9 10" key="1">
    <citation type="submission" date="2020-09" db="EMBL/GenBank/DDBJ databases">
        <title>Methylomonas albis sp. nov. and Methylomonas fluvii sp. nov.: Two cold-adapted methanotrophs from the River Elbe and an amended description of Methylovulum psychrotolerans strain Eb1.</title>
        <authorList>
            <person name="Bussmann I.K."/>
            <person name="Klings K.-W."/>
            <person name="Warnstedt J."/>
            <person name="Hoppert M."/>
            <person name="Saborowski A."/>
            <person name="Horn F."/>
            <person name="Liebner S."/>
        </authorList>
    </citation>
    <scope>NUCLEOTIDE SEQUENCE [LARGE SCALE GENOMIC DNA]</scope>
    <source>
        <strain evidence="9 10">EbA</strain>
    </source>
</reference>
<dbReference type="InterPro" id="IPR000014">
    <property type="entry name" value="PAS"/>
</dbReference>
<dbReference type="PROSITE" id="PS50887">
    <property type="entry name" value="GGDEF"/>
    <property type="match status" value="1"/>
</dbReference>
<evidence type="ECO:0000259" key="8">
    <source>
        <dbReference type="PROSITE" id="PS50887"/>
    </source>
</evidence>
<dbReference type="Gene3D" id="3.30.450.40">
    <property type="match status" value="1"/>
</dbReference>
<dbReference type="InterPro" id="IPR050469">
    <property type="entry name" value="Diguanylate_Cyclase"/>
</dbReference>
<dbReference type="Gene3D" id="1.20.120.50">
    <property type="entry name" value="Hemerythrin-like"/>
    <property type="match status" value="1"/>
</dbReference>
<comment type="catalytic activity">
    <reaction evidence="5">
        <text>2 GTP = 3',3'-c-di-GMP + 2 diphosphate</text>
        <dbReference type="Rhea" id="RHEA:24898"/>
        <dbReference type="ChEBI" id="CHEBI:33019"/>
        <dbReference type="ChEBI" id="CHEBI:37565"/>
        <dbReference type="ChEBI" id="CHEBI:58805"/>
        <dbReference type="EC" id="2.7.7.65"/>
    </reaction>
</comment>
<evidence type="ECO:0000259" key="7">
    <source>
        <dbReference type="PROSITE" id="PS50112"/>
    </source>
</evidence>
<dbReference type="Pfam" id="PF13426">
    <property type="entry name" value="PAS_9"/>
    <property type="match status" value="1"/>
</dbReference>
<dbReference type="SUPFAM" id="SSF55781">
    <property type="entry name" value="GAF domain-like"/>
    <property type="match status" value="1"/>
</dbReference>
<proteinExistence type="inferred from homology"/>
<dbReference type="Gene3D" id="3.30.450.20">
    <property type="entry name" value="PAS domain"/>
    <property type="match status" value="2"/>
</dbReference>
<dbReference type="NCBIfam" id="TIGR00254">
    <property type="entry name" value="GGDEF"/>
    <property type="match status" value="1"/>
</dbReference>
<dbReference type="Pfam" id="PF13188">
    <property type="entry name" value="PAS_8"/>
    <property type="match status" value="1"/>
</dbReference>
<dbReference type="CDD" id="cd12107">
    <property type="entry name" value="Hemerythrin"/>
    <property type="match status" value="1"/>
</dbReference>
<sequence>MNEQNGNGQMNGPGGWLDFLMVRFGLGLQPRPVIQQIDTLLSEQVRLLYANLPVSLVISALLAVILVCVQYSVIAPDRLFAWSAVFAAFLLGRAILYAAWNRYACSANQADTHRWLRWFRIGAIATGIVWGIAGVLLAPSGDPGHKVYVSFVLAGLCAGAATTLATDSISAVGFLLSVLLPNVVFLVTEADTVSLGMSAMIMLFLFFLLASARQMGIQLQENFHLRLKAKENESWLRQMLESSPIATRIVDVADNQVVFANNSYIALIDSSPEEIIGIVPSQYYAHPEAYADVMEQLRQGGQVINKLIELHLLGEEVRSKWALASYFPVEFRDKPATLGWFYDITDRKVMEEALRDNQAQLQAILDSSPVGIGWSDLDGKVEYINEKFTELFGYTLEDIPTIQDWYRLAYPNETFRNEVVGEWARKVAIARDVGAKPPALEVPVVCKNGSVRHIIISVSWVGSHRLVNFSDISDRWLADQRDRARNATLEMIATGSTLQQILNAIVRSVEAEGDGMICSILLLDRDGRHLRVGAAPSLPAFYNQAVDGLEIGGGIGSCGTAAFTMRRVVVADIQSHPYWANFKAIAARAELASCWSEPILSSKGRLLGTFAIYHRQPRLPDDAALELIGYAANLASIAIEHYQASEELERQAHTDFLTELNNRRYFMELAETELARALRYRKALSLFMFDIDHFKAVNDTHGHKSGDMVLQKLAETMRQTLRDVDIVGRLGGEEFAAILPETNADEAWEAAERLRLAVAGTEMQTEAGVPLHITLSIGVATLLDESINLETLLKQADEALYVAKNSGRNQVRMAAVTPRGGGENVLADFVKLSWHTVYECGHPLIDDQHRALFRQVNDFLASILAGCPSDQVLKVIESVIDDIVQHFQCEEAIFAEIGFPGALEHSVIHRKLVERAIELTNGFRTDSITVGELFQYLAHDLIAKHMLKEDREFFPYL</sequence>
<dbReference type="PANTHER" id="PTHR45138">
    <property type="entry name" value="REGULATORY COMPONENTS OF SENSORY TRANSDUCTION SYSTEM"/>
    <property type="match status" value="1"/>
</dbReference>
<dbReference type="Proteomes" id="UP000652176">
    <property type="component" value="Unassembled WGS sequence"/>
</dbReference>
<dbReference type="SUPFAM" id="SSF47188">
    <property type="entry name" value="Hemerythrin-like"/>
    <property type="match status" value="1"/>
</dbReference>
<evidence type="ECO:0000256" key="6">
    <source>
        <dbReference type="SAM" id="Phobius"/>
    </source>
</evidence>
<protein>
    <recommendedName>
        <fullName evidence="2">diguanylate cyclase</fullName>
        <ecNumber evidence="2">2.7.7.65</ecNumber>
    </recommendedName>
</protein>
<dbReference type="EC" id="2.7.7.65" evidence="2"/>
<comment type="caution">
    <text evidence="9">The sequence shown here is derived from an EMBL/GenBank/DDBJ whole genome shotgun (WGS) entry which is preliminary data.</text>
</comment>
<dbReference type="SMART" id="SM00091">
    <property type="entry name" value="PAS"/>
    <property type="match status" value="2"/>
</dbReference>
<evidence type="ECO:0000256" key="4">
    <source>
        <dbReference type="ARBA" id="ARBA00023004"/>
    </source>
</evidence>
<feature type="transmembrane region" description="Helical" evidence="6">
    <location>
        <begin position="79"/>
        <end position="100"/>
    </location>
</feature>
<dbReference type="InterPro" id="IPR016131">
    <property type="entry name" value="Haemerythrin_Fe_BS"/>
</dbReference>
<evidence type="ECO:0000256" key="3">
    <source>
        <dbReference type="ARBA" id="ARBA00022723"/>
    </source>
</evidence>
<dbReference type="PROSITE" id="PS50112">
    <property type="entry name" value="PAS"/>
    <property type="match status" value="2"/>
</dbReference>
<accession>A0ABR9D443</accession>
<dbReference type="SMART" id="SM00065">
    <property type="entry name" value="GAF"/>
    <property type="match status" value="1"/>
</dbReference>
<feature type="transmembrane region" description="Helical" evidence="6">
    <location>
        <begin position="121"/>
        <end position="141"/>
    </location>
</feature>
<dbReference type="SUPFAM" id="SSF55073">
    <property type="entry name" value="Nucleotide cyclase"/>
    <property type="match status" value="1"/>
</dbReference>
<feature type="domain" description="PAS" evidence="7">
    <location>
        <begin position="232"/>
        <end position="299"/>
    </location>
</feature>
<dbReference type="InterPro" id="IPR029016">
    <property type="entry name" value="GAF-like_dom_sf"/>
</dbReference>
<dbReference type="InterPro" id="IPR012312">
    <property type="entry name" value="Hemerythrin-like"/>
</dbReference>
<evidence type="ECO:0000256" key="2">
    <source>
        <dbReference type="ARBA" id="ARBA00012528"/>
    </source>
</evidence>
<feature type="transmembrane region" description="Helical" evidence="6">
    <location>
        <begin position="193"/>
        <end position="212"/>
    </location>
</feature>
<dbReference type="InterPro" id="IPR012827">
    <property type="entry name" value="Hemerythrin_metal-bd"/>
</dbReference>
<keyword evidence="3" id="KW-0479">Metal-binding</keyword>
<dbReference type="InterPro" id="IPR000160">
    <property type="entry name" value="GGDEF_dom"/>
</dbReference>
<dbReference type="PROSITE" id="PS00550">
    <property type="entry name" value="HEMERYTHRINS"/>
    <property type="match status" value="1"/>
</dbReference>
<keyword evidence="6" id="KW-0472">Membrane</keyword>
<evidence type="ECO:0000313" key="10">
    <source>
        <dbReference type="Proteomes" id="UP000652176"/>
    </source>
</evidence>
<dbReference type="PANTHER" id="PTHR45138:SF9">
    <property type="entry name" value="DIGUANYLATE CYCLASE DGCM-RELATED"/>
    <property type="match status" value="1"/>
</dbReference>